<evidence type="ECO:0000256" key="1">
    <source>
        <dbReference type="SAM" id="MobiDB-lite"/>
    </source>
</evidence>
<protein>
    <recommendedName>
        <fullName evidence="4">Transposase</fullName>
    </recommendedName>
</protein>
<evidence type="ECO:0000313" key="2">
    <source>
        <dbReference type="EMBL" id="WDA57563.1"/>
    </source>
</evidence>
<dbReference type="EMBL" id="CP115165">
    <property type="protein sequence ID" value="WDA57563.1"/>
    <property type="molecule type" value="Genomic_DNA"/>
</dbReference>
<reference evidence="2 3" key="1">
    <citation type="submission" date="2022-12" db="EMBL/GenBank/DDBJ databases">
        <title>Genome Sequence of Deinococcus aquaticus Type Strain PB314.</title>
        <authorList>
            <person name="Albert C."/>
            <person name="Hill J."/>
            <person name="Boren L."/>
            <person name="Scholz-Ng S."/>
            <person name="Fatema N."/>
            <person name="Grosso R."/>
            <person name="Soboslay E."/>
            <person name="Tuohy J."/>
        </authorList>
    </citation>
    <scope>NUCLEOTIDE SEQUENCE [LARGE SCALE GENOMIC DNA]</scope>
    <source>
        <strain evidence="2 3">PB-314</strain>
    </source>
</reference>
<dbReference type="RefSeq" id="WP_273987500.1">
    <property type="nucleotide sequence ID" value="NZ_BAABQT010000028.1"/>
</dbReference>
<feature type="region of interest" description="Disordered" evidence="1">
    <location>
        <begin position="1"/>
        <end position="41"/>
    </location>
</feature>
<evidence type="ECO:0008006" key="4">
    <source>
        <dbReference type="Google" id="ProtNLM"/>
    </source>
</evidence>
<evidence type="ECO:0000313" key="3">
    <source>
        <dbReference type="Proteomes" id="UP001217044"/>
    </source>
</evidence>
<feature type="compositionally biased region" description="Basic and acidic residues" evidence="1">
    <location>
        <begin position="7"/>
        <end position="17"/>
    </location>
</feature>
<name>A0ABY7V0A3_9DEIO</name>
<proteinExistence type="predicted"/>
<sequence>MTTTEALRPHWEKEKPARPGSARVQAQEKGVQDVLRQPGRL</sequence>
<dbReference type="Proteomes" id="UP001217044">
    <property type="component" value="Chromosome"/>
</dbReference>
<organism evidence="2 3">
    <name type="scientific">Deinococcus aquaticus</name>
    <dbReference type="NCBI Taxonomy" id="328692"/>
    <lineage>
        <taxon>Bacteria</taxon>
        <taxon>Thermotogati</taxon>
        <taxon>Deinococcota</taxon>
        <taxon>Deinococci</taxon>
        <taxon>Deinococcales</taxon>
        <taxon>Deinococcaceae</taxon>
        <taxon>Deinococcus</taxon>
    </lineage>
</organism>
<accession>A0ABY7V0A3</accession>
<gene>
    <name evidence="2" type="ORF">M8445_09325</name>
</gene>
<keyword evidence="3" id="KW-1185">Reference proteome</keyword>